<protein>
    <submittedName>
        <fullName evidence="1">Uncharacterized protein</fullName>
    </submittedName>
</protein>
<evidence type="ECO:0000313" key="2">
    <source>
        <dbReference type="Proteomes" id="UP001054945"/>
    </source>
</evidence>
<gene>
    <name evidence="1" type="ORF">CEXT_578011</name>
</gene>
<reference evidence="1 2" key="1">
    <citation type="submission" date="2021-06" db="EMBL/GenBank/DDBJ databases">
        <title>Caerostris extrusa draft genome.</title>
        <authorList>
            <person name="Kono N."/>
            <person name="Arakawa K."/>
        </authorList>
    </citation>
    <scope>NUCLEOTIDE SEQUENCE [LARGE SCALE GENOMIC DNA]</scope>
</reference>
<dbReference type="AlphaFoldDB" id="A0AAV4S454"/>
<proteinExistence type="predicted"/>
<evidence type="ECO:0000313" key="1">
    <source>
        <dbReference type="EMBL" id="GIY28948.1"/>
    </source>
</evidence>
<organism evidence="1 2">
    <name type="scientific">Caerostris extrusa</name>
    <name type="common">Bark spider</name>
    <name type="synonym">Caerostris bankana</name>
    <dbReference type="NCBI Taxonomy" id="172846"/>
    <lineage>
        <taxon>Eukaryota</taxon>
        <taxon>Metazoa</taxon>
        <taxon>Ecdysozoa</taxon>
        <taxon>Arthropoda</taxon>
        <taxon>Chelicerata</taxon>
        <taxon>Arachnida</taxon>
        <taxon>Araneae</taxon>
        <taxon>Araneomorphae</taxon>
        <taxon>Entelegynae</taxon>
        <taxon>Araneoidea</taxon>
        <taxon>Araneidae</taxon>
        <taxon>Caerostris</taxon>
    </lineage>
</organism>
<sequence length="86" mass="9681">MQTAPQLMSPIEKNVQNIEENPFQKKPSSTTSIQISRTSRDSSIGILPNSISKKKIFYEPHSLADIATSKNYTTEIIPETFKNNLL</sequence>
<name>A0AAV4S454_CAEEX</name>
<comment type="caution">
    <text evidence="1">The sequence shown here is derived from an EMBL/GenBank/DDBJ whole genome shotgun (WGS) entry which is preliminary data.</text>
</comment>
<dbReference type="Proteomes" id="UP001054945">
    <property type="component" value="Unassembled WGS sequence"/>
</dbReference>
<accession>A0AAV4S454</accession>
<keyword evidence="2" id="KW-1185">Reference proteome</keyword>
<dbReference type="EMBL" id="BPLR01009006">
    <property type="protein sequence ID" value="GIY28948.1"/>
    <property type="molecule type" value="Genomic_DNA"/>
</dbReference>